<feature type="domain" description="4Fe-4S ferredoxin-type" evidence="4">
    <location>
        <begin position="235"/>
        <end position="259"/>
    </location>
</feature>
<dbReference type="PROSITE" id="PS51379">
    <property type="entry name" value="4FE4S_FER_2"/>
    <property type="match status" value="2"/>
</dbReference>
<sequence>MDRRRLGWPVRYATRAFAREGLRLPGYRLRDFLHGYVYARWPYLYIRGATRPETLPRPLRAVHRCVGRLFLRAERGSDAGRRLADTYHGKVLPTPAAEQLVTLRVDVDLRNLEKVIPYATARDIVLRGPDRIVALECPCRVARDEPCLPLDVCLIVGEPFASFVADQHPQRARWITPDEAVAILRAERDRGHVHHAFFKDAMLSRFYAICNCCPCCCGAMQAWKHGTPMLASSGYVAVLDAALCRGCGACAARCPFGAVASTNGNPIVDFEACMGCGVCVAHCPSGALNLVRAPERGEPLEIQMLSKL</sequence>
<evidence type="ECO:0000259" key="4">
    <source>
        <dbReference type="PROSITE" id="PS51379"/>
    </source>
</evidence>
<protein>
    <submittedName>
        <fullName evidence="5">4Fe-4S ferredoxin</fullName>
    </submittedName>
</protein>
<dbReference type="InterPro" id="IPR017896">
    <property type="entry name" value="4Fe4S_Fe-S-bd"/>
</dbReference>
<dbReference type="GO" id="GO:0051536">
    <property type="term" value="F:iron-sulfur cluster binding"/>
    <property type="evidence" value="ECO:0007669"/>
    <property type="project" value="UniProtKB-KW"/>
</dbReference>
<dbReference type="KEGG" id="bih:BIP78_1194"/>
<reference evidence="6" key="1">
    <citation type="submission" date="2018-12" db="EMBL/GenBank/DDBJ databases">
        <title>Complete genome sequence of an uncultured bacterium of the candidate phylum Bipolaricaulota.</title>
        <authorList>
            <person name="Kadnikov V.V."/>
            <person name="Mardanov A.V."/>
            <person name="Beletsky A.V."/>
            <person name="Frank Y.A."/>
            <person name="Karnachuk O.V."/>
            <person name="Ravin N.V."/>
        </authorList>
    </citation>
    <scope>NUCLEOTIDE SEQUENCE [LARGE SCALE GENOMIC DNA]</scope>
</reference>
<evidence type="ECO:0000256" key="1">
    <source>
        <dbReference type="ARBA" id="ARBA00022723"/>
    </source>
</evidence>
<feature type="domain" description="4Fe-4S ferredoxin-type" evidence="4">
    <location>
        <begin position="264"/>
        <end position="293"/>
    </location>
</feature>
<dbReference type="GO" id="GO:0046872">
    <property type="term" value="F:metal ion binding"/>
    <property type="evidence" value="ECO:0007669"/>
    <property type="project" value="UniProtKB-KW"/>
</dbReference>
<dbReference type="SUPFAM" id="SSF54862">
    <property type="entry name" value="4Fe-4S ferredoxins"/>
    <property type="match status" value="1"/>
</dbReference>
<organism evidence="5 6">
    <name type="scientific">Bipolaricaulis sibiricus</name>
    <dbReference type="NCBI Taxonomy" id="2501609"/>
    <lineage>
        <taxon>Bacteria</taxon>
        <taxon>Candidatus Bipolaricaulota</taxon>
        <taxon>Candidatus Bipolaricaulia</taxon>
        <taxon>Candidatus Bipolaricaulales</taxon>
        <taxon>Candidatus Bipolaricaulaceae</taxon>
        <taxon>Candidatus Bipolaricaulis</taxon>
    </lineage>
</organism>
<dbReference type="Pfam" id="PF13187">
    <property type="entry name" value="Fer4_9"/>
    <property type="match status" value="1"/>
</dbReference>
<keyword evidence="2" id="KW-0408">Iron</keyword>
<dbReference type="InterPro" id="IPR017900">
    <property type="entry name" value="4Fe4S_Fe_S_CS"/>
</dbReference>
<gene>
    <name evidence="5" type="ORF">BIP78_1194</name>
</gene>
<keyword evidence="3" id="KW-0411">Iron-sulfur</keyword>
<dbReference type="Proteomes" id="UP000287233">
    <property type="component" value="Chromosome"/>
</dbReference>
<dbReference type="EMBL" id="CP034928">
    <property type="protein sequence ID" value="QAA76960.1"/>
    <property type="molecule type" value="Genomic_DNA"/>
</dbReference>
<dbReference type="Gene3D" id="3.30.70.20">
    <property type="match status" value="1"/>
</dbReference>
<evidence type="ECO:0000313" key="6">
    <source>
        <dbReference type="Proteomes" id="UP000287233"/>
    </source>
</evidence>
<dbReference type="AlphaFoldDB" id="A0A410FVM4"/>
<name>A0A410FVM4_BIPS1</name>
<proteinExistence type="predicted"/>
<evidence type="ECO:0000256" key="3">
    <source>
        <dbReference type="ARBA" id="ARBA00023014"/>
    </source>
</evidence>
<dbReference type="PROSITE" id="PS00198">
    <property type="entry name" value="4FE4S_FER_1"/>
    <property type="match status" value="1"/>
</dbReference>
<evidence type="ECO:0000256" key="2">
    <source>
        <dbReference type="ARBA" id="ARBA00023004"/>
    </source>
</evidence>
<evidence type="ECO:0000313" key="5">
    <source>
        <dbReference type="EMBL" id="QAA76960.1"/>
    </source>
</evidence>
<accession>A0A410FVM4</accession>
<keyword evidence="1" id="KW-0479">Metal-binding</keyword>